<evidence type="ECO:0000256" key="12">
    <source>
        <dbReference type="SAM" id="Phobius"/>
    </source>
</evidence>
<dbReference type="RefSeq" id="XP_023806576.1">
    <property type="nucleotide sequence ID" value="XM_023950808.1"/>
</dbReference>
<evidence type="ECO:0000256" key="9">
    <source>
        <dbReference type="ARBA" id="ARBA00023157"/>
    </source>
</evidence>
<dbReference type="PANTHER" id="PTHR23277:SF106">
    <property type="entry name" value="NECTIN-1 ISOFORM X1-RELATED"/>
    <property type="match status" value="1"/>
</dbReference>
<comment type="similarity">
    <text evidence="2">Belongs to the nectin family.</text>
</comment>
<dbReference type="RefSeq" id="XP_011488181.1">
    <property type="nucleotide sequence ID" value="XM_011489879.3"/>
</dbReference>
<evidence type="ECO:0000256" key="7">
    <source>
        <dbReference type="ARBA" id="ARBA00022989"/>
    </source>
</evidence>
<dbReference type="SMART" id="SM00408">
    <property type="entry name" value="IGc2"/>
    <property type="match status" value="2"/>
</dbReference>
<dbReference type="InterPro" id="IPR003599">
    <property type="entry name" value="Ig_sub"/>
</dbReference>
<keyword evidence="3 12" id="KW-0812">Transmembrane</keyword>
<dbReference type="InterPro" id="IPR013162">
    <property type="entry name" value="CD80_C2-set"/>
</dbReference>
<proteinExistence type="inferred from homology"/>
<sequence length="432" mass="47550">MMEPFGATATNRRPKETKTWLCSSAGLFSVTLKMFLLTASHLETKHVEAVQAGDVVVMLGSSAILPCHIITNDRLSQITWQKTIKGKAPNDVFLTIQPTTGVKYSNGQDLRFEFIGNVNDKNGTLKFSNVTLKDEGSYTCIFSLFPSGTQSRISQLVILVPPITNLMDHTPLEGNEEVPLATCTAAASKPKAEVRWIKGSLEGKVREELNETQHANGTTTTWSTLLGKPGREMNGQLVKCVISSEATKEEILETNIQVHYLPAKVNIIERSQVSFECETEANPNATVIWSRSGQPLPPSVKVVGTTLQFSSQSNDLSGLYQCETRNPYGSKQAYLFVHFSSGKCTGPIIIAVFSTLLILLILAIIGVYCHRTGKLQRFYDLCGEMRQVWRREHPEADVEERPEAKPLRTRSSSGQQEEESPAEAVAEGSSGL</sequence>
<keyword evidence="4" id="KW-0732">Signal</keyword>
<dbReference type="GeneTree" id="ENSGT00940000164822"/>
<feature type="domain" description="Ig-like" evidence="13">
    <location>
        <begin position="256"/>
        <end position="340"/>
    </location>
</feature>
<reference evidence="14" key="2">
    <citation type="submission" date="2025-08" db="UniProtKB">
        <authorList>
            <consortium name="Ensembl"/>
        </authorList>
    </citation>
    <scope>IDENTIFICATION</scope>
    <source>
        <strain evidence="14">Hd-rR</strain>
    </source>
</reference>
<dbReference type="GO" id="GO:0007157">
    <property type="term" value="P:heterophilic cell-cell adhesion via plasma membrane cell adhesion molecules"/>
    <property type="evidence" value="ECO:0000318"/>
    <property type="project" value="GO_Central"/>
</dbReference>
<evidence type="ECO:0000256" key="1">
    <source>
        <dbReference type="ARBA" id="ARBA00004167"/>
    </source>
</evidence>
<evidence type="ECO:0000256" key="6">
    <source>
        <dbReference type="ARBA" id="ARBA00022889"/>
    </source>
</evidence>
<dbReference type="PROSITE" id="PS50835">
    <property type="entry name" value="IG_LIKE"/>
    <property type="match status" value="3"/>
</dbReference>
<dbReference type="Pfam" id="PF07686">
    <property type="entry name" value="V-set"/>
    <property type="match status" value="1"/>
</dbReference>
<dbReference type="GO" id="GO:0007156">
    <property type="term" value="P:homophilic cell adhesion via plasma membrane adhesion molecules"/>
    <property type="evidence" value="ECO:0000318"/>
    <property type="project" value="GO_Central"/>
</dbReference>
<dbReference type="Bgee" id="ENSORLG00000027542">
    <property type="expression patterns" value="Expressed in testis and 15 other cell types or tissues"/>
</dbReference>
<evidence type="ECO:0000256" key="11">
    <source>
        <dbReference type="SAM" id="MobiDB-lite"/>
    </source>
</evidence>
<dbReference type="GO" id="GO:0098631">
    <property type="term" value="F:cell adhesion mediator activity"/>
    <property type="evidence" value="ECO:0000318"/>
    <property type="project" value="GO_Central"/>
</dbReference>
<keyword evidence="15" id="KW-1185">Reference proteome</keyword>
<feature type="region of interest" description="Disordered" evidence="11">
    <location>
        <begin position="392"/>
        <end position="432"/>
    </location>
</feature>
<keyword evidence="9" id="KW-1015">Disulfide bond</keyword>
<feature type="domain" description="Ig-like" evidence="13">
    <location>
        <begin position="161"/>
        <end position="253"/>
    </location>
</feature>
<evidence type="ECO:0000313" key="14">
    <source>
        <dbReference type="Ensembl" id="ENSORLP00000031412.1"/>
    </source>
</evidence>
<dbReference type="InterPro" id="IPR051427">
    <property type="entry name" value="Nectin/Nectin-like"/>
</dbReference>
<dbReference type="InterPro" id="IPR013106">
    <property type="entry name" value="Ig_V-set"/>
</dbReference>
<dbReference type="GeneID" id="101173666"/>
<name>A0A3B3HIA3_ORYLA</name>
<dbReference type="Gene3D" id="2.60.40.10">
    <property type="entry name" value="Immunoglobulins"/>
    <property type="match status" value="3"/>
</dbReference>
<keyword evidence="6" id="KW-0130">Cell adhesion</keyword>
<dbReference type="Pfam" id="PF13927">
    <property type="entry name" value="Ig_3"/>
    <property type="match status" value="1"/>
</dbReference>
<comment type="subcellular location">
    <subcellularLocation>
        <location evidence="1">Membrane</location>
        <topology evidence="1">Single-pass membrane protein</topology>
    </subcellularLocation>
</comment>
<gene>
    <name evidence="14" type="primary">LOC101173666</name>
</gene>
<evidence type="ECO:0000256" key="8">
    <source>
        <dbReference type="ARBA" id="ARBA00023136"/>
    </source>
</evidence>
<dbReference type="InParanoid" id="A0A3B3HIA3"/>
<dbReference type="InterPro" id="IPR036179">
    <property type="entry name" value="Ig-like_dom_sf"/>
</dbReference>
<keyword evidence="10" id="KW-0325">Glycoprotein</keyword>
<evidence type="ECO:0000256" key="5">
    <source>
        <dbReference type="ARBA" id="ARBA00022737"/>
    </source>
</evidence>
<dbReference type="SUPFAM" id="SSF48726">
    <property type="entry name" value="Immunoglobulin"/>
    <property type="match status" value="3"/>
</dbReference>
<keyword evidence="5" id="KW-0677">Repeat</keyword>
<accession>A0A3B3HIA3</accession>
<evidence type="ECO:0000256" key="2">
    <source>
        <dbReference type="ARBA" id="ARBA00007810"/>
    </source>
</evidence>
<dbReference type="InterPro" id="IPR013783">
    <property type="entry name" value="Ig-like_fold"/>
</dbReference>
<dbReference type="FunCoup" id="A0A3B3HIA3">
    <property type="interactions" value="111"/>
</dbReference>
<feature type="transmembrane region" description="Helical" evidence="12">
    <location>
        <begin position="348"/>
        <end position="369"/>
    </location>
</feature>
<reference evidence="14 15" key="1">
    <citation type="journal article" date="2007" name="Nature">
        <title>The medaka draft genome and insights into vertebrate genome evolution.</title>
        <authorList>
            <person name="Kasahara M."/>
            <person name="Naruse K."/>
            <person name="Sasaki S."/>
            <person name="Nakatani Y."/>
            <person name="Qu W."/>
            <person name="Ahsan B."/>
            <person name="Yamada T."/>
            <person name="Nagayasu Y."/>
            <person name="Doi K."/>
            <person name="Kasai Y."/>
            <person name="Jindo T."/>
            <person name="Kobayashi D."/>
            <person name="Shimada A."/>
            <person name="Toyoda A."/>
            <person name="Kuroki Y."/>
            <person name="Fujiyama A."/>
            <person name="Sasaki T."/>
            <person name="Shimizu A."/>
            <person name="Asakawa S."/>
            <person name="Shimizu N."/>
            <person name="Hashimoto S."/>
            <person name="Yang J."/>
            <person name="Lee Y."/>
            <person name="Matsushima K."/>
            <person name="Sugano S."/>
            <person name="Sakaizumi M."/>
            <person name="Narita T."/>
            <person name="Ohishi K."/>
            <person name="Haga S."/>
            <person name="Ohta F."/>
            <person name="Nomoto H."/>
            <person name="Nogata K."/>
            <person name="Morishita T."/>
            <person name="Endo T."/>
            <person name="Shin-I T."/>
            <person name="Takeda H."/>
            <person name="Morishita S."/>
            <person name="Kohara Y."/>
        </authorList>
    </citation>
    <scope>NUCLEOTIDE SEQUENCE [LARGE SCALE GENOMIC DNA]</scope>
    <source>
        <strain evidence="14 15">Hd-rR</strain>
    </source>
</reference>
<evidence type="ECO:0000259" key="13">
    <source>
        <dbReference type="PROSITE" id="PS50835"/>
    </source>
</evidence>
<dbReference type="OrthoDB" id="10006996at2759"/>
<dbReference type="Ensembl" id="ENSORLT00000032951.1">
    <property type="protein sequence ID" value="ENSORLP00000031412.1"/>
    <property type="gene ID" value="ENSORLG00000027542.1"/>
</dbReference>
<evidence type="ECO:0000256" key="4">
    <source>
        <dbReference type="ARBA" id="ARBA00022729"/>
    </source>
</evidence>
<dbReference type="STRING" id="8090.ENSORLP00000031412"/>
<dbReference type="InterPro" id="IPR003598">
    <property type="entry name" value="Ig_sub2"/>
</dbReference>
<dbReference type="FunFam" id="2.60.40.10:FF:003093">
    <property type="entry name" value="Si:ch211-141e20.2"/>
    <property type="match status" value="1"/>
</dbReference>
<dbReference type="SMART" id="SM00409">
    <property type="entry name" value="IG"/>
    <property type="match status" value="2"/>
</dbReference>
<feature type="domain" description="Ig-like" evidence="13">
    <location>
        <begin position="45"/>
        <end position="154"/>
    </location>
</feature>
<dbReference type="Pfam" id="PF08205">
    <property type="entry name" value="C2-set_2"/>
    <property type="match status" value="1"/>
</dbReference>
<dbReference type="GO" id="GO:0005886">
    <property type="term" value="C:plasma membrane"/>
    <property type="evidence" value="ECO:0000318"/>
    <property type="project" value="GO_Central"/>
</dbReference>
<dbReference type="PANTHER" id="PTHR23277">
    <property type="entry name" value="NECTIN-RELATED"/>
    <property type="match status" value="1"/>
</dbReference>
<keyword evidence="7 12" id="KW-1133">Transmembrane helix</keyword>
<keyword evidence="8 12" id="KW-0472">Membrane</keyword>
<protein>
    <recommendedName>
        <fullName evidence="13">Ig-like domain-containing protein</fullName>
    </recommendedName>
</protein>
<dbReference type="InterPro" id="IPR007110">
    <property type="entry name" value="Ig-like_dom"/>
</dbReference>
<dbReference type="Proteomes" id="UP000001038">
    <property type="component" value="Chromosome 21"/>
</dbReference>
<reference evidence="14" key="3">
    <citation type="submission" date="2025-09" db="UniProtKB">
        <authorList>
            <consortium name="Ensembl"/>
        </authorList>
    </citation>
    <scope>IDENTIFICATION</scope>
    <source>
        <strain evidence="14">Hd-rR</strain>
    </source>
</reference>
<organism evidence="14 15">
    <name type="scientific">Oryzias latipes</name>
    <name type="common">Japanese rice fish</name>
    <name type="synonym">Japanese killifish</name>
    <dbReference type="NCBI Taxonomy" id="8090"/>
    <lineage>
        <taxon>Eukaryota</taxon>
        <taxon>Metazoa</taxon>
        <taxon>Chordata</taxon>
        <taxon>Craniata</taxon>
        <taxon>Vertebrata</taxon>
        <taxon>Euteleostomi</taxon>
        <taxon>Actinopterygii</taxon>
        <taxon>Neopterygii</taxon>
        <taxon>Teleostei</taxon>
        <taxon>Neoteleostei</taxon>
        <taxon>Acanthomorphata</taxon>
        <taxon>Ovalentaria</taxon>
        <taxon>Atherinomorphae</taxon>
        <taxon>Beloniformes</taxon>
        <taxon>Adrianichthyidae</taxon>
        <taxon>Oryziinae</taxon>
        <taxon>Oryzias</taxon>
    </lineage>
</organism>
<dbReference type="GO" id="GO:0005912">
    <property type="term" value="C:adherens junction"/>
    <property type="evidence" value="ECO:0000318"/>
    <property type="project" value="GO_Central"/>
</dbReference>
<evidence type="ECO:0000256" key="3">
    <source>
        <dbReference type="ARBA" id="ARBA00022692"/>
    </source>
</evidence>
<evidence type="ECO:0000313" key="15">
    <source>
        <dbReference type="Proteomes" id="UP000001038"/>
    </source>
</evidence>
<dbReference type="AlphaFoldDB" id="A0A3B3HIA3"/>
<evidence type="ECO:0000256" key="10">
    <source>
        <dbReference type="ARBA" id="ARBA00023180"/>
    </source>
</evidence>
<feature type="compositionally biased region" description="Basic and acidic residues" evidence="11">
    <location>
        <begin position="392"/>
        <end position="406"/>
    </location>
</feature>